<evidence type="ECO:0000313" key="2">
    <source>
        <dbReference type="EMBL" id="QZP39091.1"/>
    </source>
</evidence>
<reference evidence="2 3" key="1">
    <citation type="journal article" date="2021" name="Int. J. Syst. Evol. Microbiol.">
        <title>Halobaculum halophilum sp. nov. and Halobaculum salinum sp. nov., isolated from salt lake and saline soil.</title>
        <authorList>
            <person name="Cui H.L."/>
            <person name="Shi X.W."/>
            <person name="Yin X.M."/>
            <person name="Yang X.Y."/>
            <person name="Hou J."/>
            <person name="Zhu L."/>
        </authorList>
    </citation>
    <scope>NUCLEOTIDE SEQUENCE [LARGE SCALE GENOMIC DNA]</scope>
    <source>
        <strain evidence="2 3">NBRC 109044</strain>
    </source>
</reference>
<evidence type="ECO:0000313" key="3">
    <source>
        <dbReference type="Proteomes" id="UP000826254"/>
    </source>
</evidence>
<sequence>MPMTPLEVDAGELTAEEILDALREGRPVVVTADLFGSEQTLTLRHDGETFYCDTPTRLHKHDDEAGMLTCIEKMGYAKQDDEA</sequence>
<name>A0A8T8WGW4_9EURY</name>
<dbReference type="EMBL" id="CP081958">
    <property type="protein sequence ID" value="QZP39091.1"/>
    <property type="molecule type" value="Genomic_DNA"/>
</dbReference>
<dbReference type="Pfam" id="PF26008">
    <property type="entry name" value="DUF8001"/>
    <property type="match status" value="1"/>
</dbReference>
<gene>
    <name evidence="2" type="ORF">K6T50_10185</name>
</gene>
<dbReference type="InterPro" id="IPR058314">
    <property type="entry name" value="DUF8001"/>
</dbReference>
<feature type="domain" description="DUF8001" evidence="1">
    <location>
        <begin position="4"/>
        <end position="79"/>
    </location>
</feature>
<accession>A0A8T8WGW4</accession>
<evidence type="ECO:0000259" key="1">
    <source>
        <dbReference type="Pfam" id="PF26008"/>
    </source>
</evidence>
<dbReference type="Proteomes" id="UP000826254">
    <property type="component" value="Chromosome"/>
</dbReference>
<keyword evidence="3" id="KW-1185">Reference proteome</keyword>
<proteinExistence type="predicted"/>
<dbReference type="KEGG" id="hmp:K6T50_10185"/>
<organism evidence="2 3">
    <name type="scientific">Halobaculum magnesiiphilum</name>
    <dbReference type="NCBI Taxonomy" id="1017351"/>
    <lineage>
        <taxon>Archaea</taxon>
        <taxon>Methanobacteriati</taxon>
        <taxon>Methanobacteriota</taxon>
        <taxon>Stenosarchaea group</taxon>
        <taxon>Halobacteria</taxon>
        <taxon>Halobacteriales</taxon>
        <taxon>Haloferacaceae</taxon>
        <taxon>Halobaculum</taxon>
    </lineage>
</organism>
<protein>
    <recommendedName>
        <fullName evidence="1">DUF8001 domain-containing protein</fullName>
    </recommendedName>
</protein>
<dbReference type="AlphaFoldDB" id="A0A8T8WGW4"/>